<protein>
    <recommendedName>
        <fullName evidence="2">Xylulose kinase-1</fullName>
    </recommendedName>
</protein>
<reference evidence="1" key="1">
    <citation type="journal article" date="2019" name="Sci. Rep.">
        <title>Draft genome of Tanacetum cinerariifolium, the natural source of mosquito coil.</title>
        <authorList>
            <person name="Yamashiro T."/>
            <person name="Shiraishi A."/>
            <person name="Satake H."/>
            <person name="Nakayama K."/>
        </authorList>
    </citation>
    <scope>NUCLEOTIDE SEQUENCE</scope>
</reference>
<name>A0A699H5E2_TANCI</name>
<sequence>MAPLTFADTHNMIAFLTKSDASEGFDQIVDFLNAHMIQYALMVNPIIYVSCIKQFWISVSIKKSNDAVRLQALIDRKKVIITEDRIRQALRLDDATGIDCLPNDEIFAELARMRYEKPMVRNVDSPSKFLMYPRFLQLMNNVQVDDLSSHNTTYTSPSLTQKVFANMKRIGKGFSGVDTPLFDDMLVQQQVQAVEDVVEDKDDDNEPSQTANISMTLLNTLLETCATLTKQVGNLEQDKIAQAIKITKLKQRVRRLEKKRQFKSLGLNRLRKVGIAQRVESSVDIDTDEAEPAEVEKVIEVVTTAKSMTEVVTTAVTTITAAQVPKASAPRRRRGVVIQDPEETATASVIVYSEVKYKDKGKGILIEEPKPLKRQAQIEQDKAFARQLEAELNANINWDDVMEQVKRKEKQDNTVMRYQALKRKPITEAQARKNMMIYLKNMVGFKMDFFKGMTYNEIRPIFEKHYNSIQAFLEKGEKEIEEKGNKRKANDDDDVYTEATPLALKVPVVDYQIHHEHNKPYYKIIRANGTHQLFLSFITLLKNFDREDLEMLWKLVQKRFQSSEPKNFLDDFLLNTLDNMILLVEKKYPLTHFTLEQILNNVRLKVEEESEMSLELLRLMRRQLQEGYIPE</sequence>
<comment type="caution">
    <text evidence="1">The sequence shown here is derived from an EMBL/GenBank/DDBJ whole genome shotgun (WGS) entry which is preliminary data.</text>
</comment>
<proteinExistence type="predicted"/>
<organism evidence="1">
    <name type="scientific">Tanacetum cinerariifolium</name>
    <name type="common">Dalmatian daisy</name>
    <name type="synonym">Chrysanthemum cinerariifolium</name>
    <dbReference type="NCBI Taxonomy" id="118510"/>
    <lineage>
        <taxon>Eukaryota</taxon>
        <taxon>Viridiplantae</taxon>
        <taxon>Streptophyta</taxon>
        <taxon>Embryophyta</taxon>
        <taxon>Tracheophyta</taxon>
        <taxon>Spermatophyta</taxon>
        <taxon>Magnoliopsida</taxon>
        <taxon>eudicotyledons</taxon>
        <taxon>Gunneridae</taxon>
        <taxon>Pentapetalae</taxon>
        <taxon>asterids</taxon>
        <taxon>campanulids</taxon>
        <taxon>Asterales</taxon>
        <taxon>Asteraceae</taxon>
        <taxon>Asteroideae</taxon>
        <taxon>Anthemideae</taxon>
        <taxon>Anthemidinae</taxon>
        <taxon>Tanacetum</taxon>
    </lineage>
</organism>
<evidence type="ECO:0000313" key="1">
    <source>
        <dbReference type="EMBL" id="GEX44946.1"/>
    </source>
</evidence>
<dbReference type="EMBL" id="BKCJ010108971">
    <property type="protein sequence ID" value="GEX44946.1"/>
    <property type="molecule type" value="Genomic_DNA"/>
</dbReference>
<evidence type="ECO:0008006" key="2">
    <source>
        <dbReference type="Google" id="ProtNLM"/>
    </source>
</evidence>
<gene>
    <name evidence="1" type="ORF">Tci_316921</name>
</gene>
<dbReference type="AlphaFoldDB" id="A0A699H5E2"/>
<accession>A0A699H5E2</accession>